<protein>
    <submittedName>
        <fullName evidence="2">Meiotic recombination protein REC114</fullName>
    </submittedName>
</protein>
<feature type="region of interest" description="Disordered" evidence="1">
    <location>
        <begin position="169"/>
        <end position="192"/>
    </location>
</feature>
<dbReference type="Pfam" id="PF15165">
    <property type="entry name" value="REC114-like"/>
    <property type="match status" value="1"/>
</dbReference>
<evidence type="ECO:0000313" key="2">
    <source>
        <dbReference type="EMBL" id="KAK0152720.1"/>
    </source>
</evidence>
<organism evidence="2 3">
    <name type="scientific">Merluccius polli</name>
    <name type="common">Benguela hake</name>
    <name type="synonym">Merluccius cadenati</name>
    <dbReference type="NCBI Taxonomy" id="89951"/>
    <lineage>
        <taxon>Eukaryota</taxon>
        <taxon>Metazoa</taxon>
        <taxon>Chordata</taxon>
        <taxon>Craniata</taxon>
        <taxon>Vertebrata</taxon>
        <taxon>Euteleostomi</taxon>
        <taxon>Actinopterygii</taxon>
        <taxon>Neopterygii</taxon>
        <taxon>Teleostei</taxon>
        <taxon>Neoteleostei</taxon>
        <taxon>Acanthomorphata</taxon>
        <taxon>Zeiogadaria</taxon>
        <taxon>Gadariae</taxon>
        <taxon>Gadiformes</taxon>
        <taxon>Gadoidei</taxon>
        <taxon>Merlucciidae</taxon>
        <taxon>Merluccius</taxon>
    </lineage>
</organism>
<keyword evidence="3" id="KW-1185">Reference proteome</keyword>
<accession>A0AA47P8Z5</accession>
<evidence type="ECO:0000313" key="3">
    <source>
        <dbReference type="Proteomes" id="UP001174136"/>
    </source>
</evidence>
<gene>
    <name evidence="2" type="primary">Rec114</name>
    <name evidence="2" type="ORF">N1851_005749</name>
</gene>
<comment type="caution">
    <text evidence="2">The sequence shown here is derived from an EMBL/GenBank/DDBJ whole genome shotgun (WGS) entry which is preliminary data.</text>
</comment>
<dbReference type="Proteomes" id="UP001174136">
    <property type="component" value="Unassembled WGS sequence"/>
</dbReference>
<dbReference type="AlphaFoldDB" id="A0AA47P8Z5"/>
<sequence length="269" mass="29809">MCVDVWDVRTWAHIPAFKWTVKTARETPNKKKKKKRRRRTEGVAIMAASNTWALKKYGRFLPGSEGDGTWKVFEADGGRPELVLAILESGHMLVSQGHELLDGISLIGATEFLKVHRKTDHLLFRCAVKGESRLMRMQFGGESKAAAVKKCSSAVVKLTEYLPVTTQDDTTLPSSCVPAPPNQPPTATTTTEQREVLRSEPETVHGSLSIQRLAQHLIGEQGLSLPLVYCHSSLPTGNLEAFLRACLLDSSFPAFVEEVEGEMRKLLQD</sequence>
<proteinExistence type="predicted"/>
<evidence type="ECO:0000256" key="1">
    <source>
        <dbReference type="SAM" id="MobiDB-lite"/>
    </source>
</evidence>
<dbReference type="PANTHER" id="PTHR34921:SF1">
    <property type="entry name" value="MEIOTIC RECOMBINATION PROTEIN REC114"/>
    <property type="match status" value="1"/>
</dbReference>
<reference evidence="2" key="1">
    <citation type="journal article" date="2023" name="Front. Mar. Sci.">
        <title>A new Merluccius polli reference genome to investigate the effects of global change in West African waters.</title>
        <authorList>
            <person name="Mateo J.L."/>
            <person name="Blanco-Fernandez C."/>
            <person name="Garcia-Vazquez E."/>
            <person name="Machado-Schiaffino G."/>
        </authorList>
    </citation>
    <scope>NUCLEOTIDE SEQUENCE</scope>
    <source>
        <strain evidence="2">C29</strain>
        <tissue evidence="2">Fin</tissue>
    </source>
</reference>
<name>A0AA47P8Z5_MERPO</name>
<dbReference type="EMBL" id="JAOPHQ010000912">
    <property type="protein sequence ID" value="KAK0152720.1"/>
    <property type="molecule type" value="Genomic_DNA"/>
</dbReference>
<dbReference type="InterPro" id="IPR029168">
    <property type="entry name" value="REC114L"/>
</dbReference>
<dbReference type="PANTHER" id="PTHR34921">
    <property type="entry name" value="MEIOTIC RECOMBINATION PROTEIN REC114"/>
    <property type="match status" value="1"/>
</dbReference>